<dbReference type="GO" id="GO:0090433">
    <property type="term" value="F:palmitoyl-CoA ligase activity"/>
    <property type="evidence" value="ECO:0007669"/>
    <property type="project" value="TreeGrafter"/>
</dbReference>
<organism evidence="9">
    <name type="scientific">Medioppia subpectinata</name>
    <dbReference type="NCBI Taxonomy" id="1979941"/>
    <lineage>
        <taxon>Eukaryota</taxon>
        <taxon>Metazoa</taxon>
        <taxon>Ecdysozoa</taxon>
        <taxon>Arthropoda</taxon>
        <taxon>Chelicerata</taxon>
        <taxon>Arachnida</taxon>
        <taxon>Acari</taxon>
        <taxon>Acariformes</taxon>
        <taxon>Sarcoptiformes</taxon>
        <taxon>Oribatida</taxon>
        <taxon>Brachypylina</taxon>
        <taxon>Oppioidea</taxon>
        <taxon>Oppiidae</taxon>
        <taxon>Medioppia</taxon>
    </lineage>
</organism>
<evidence type="ECO:0000256" key="2">
    <source>
        <dbReference type="ARBA" id="ARBA00022598"/>
    </source>
</evidence>
<dbReference type="EMBL" id="OC866065">
    <property type="protein sequence ID" value="CAD7632748.1"/>
    <property type="molecule type" value="Genomic_DNA"/>
</dbReference>
<comment type="catalytic activity">
    <reaction evidence="7">
        <text>a long-chain fatty acid + ATP + CoA = a long-chain fatty acyl-CoA + AMP + diphosphate</text>
        <dbReference type="Rhea" id="RHEA:15421"/>
        <dbReference type="ChEBI" id="CHEBI:30616"/>
        <dbReference type="ChEBI" id="CHEBI:33019"/>
        <dbReference type="ChEBI" id="CHEBI:57287"/>
        <dbReference type="ChEBI" id="CHEBI:57560"/>
        <dbReference type="ChEBI" id="CHEBI:83139"/>
        <dbReference type="ChEBI" id="CHEBI:456215"/>
        <dbReference type="EC" id="6.2.1.3"/>
    </reaction>
</comment>
<keyword evidence="10" id="KW-1185">Reference proteome</keyword>
<protein>
    <recommendedName>
        <fullName evidence="6">long-chain-fatty-acid--CoA ligase</fullName>
        <ecNumber evidence="6">6.2.1.3</ecNumber>
    </recommendedName>
</protein>
<evidence type="ECO:0000256" key="3">
    <source>
        <dbReference type="ARBA" id="ARBA00022741"/>
    </source>
</evidence>
<reference evidence="9" key="1">
    <citation type="submission" date="2020-11" db="EMBL/GenBank/DDBJ databases">
        <authorList>
            <person name="Tran Van P."/>
        </authorList>
    </citation>
    <scope>NUCLEOTIDE SEQUENCE</scope>
</reference>
<dbReference type="GO" id="GO:0035336">
    <property type="term" value="P:long-chain fatty-acyl-CoA metabolic process"/>
    <property type="evidence" value="ECO:0007669"/>
    <property type="project" value="TreeGrafter"/>
</dbReference>
<dbReference type="InterPro" id="IPR020845">
    <property type="entry name" value="AMP-binding_CS"/>
</dbReference>
<evidence type="ECO:0000256" key="7">
    <source>
        <dbReference type="ARBA" id="ARBA00036813"/>
    </source>
</evidence>
<dbReference type="PROSITE" id="PS00455">
    <property type="entry name" value="AMP_BINDING"/>
    <property type="match status" value="1"/>
</dbReference>
<keyword evidence="2" id="KW-0436">Ligase</keyword>
<dbReference type="GO" id="GO:0030182">
    <property type="term" value="P:neuron differentiation"/>
    <property type="evidence" value="ECO:0007669"/>
    <property type="project" value="TreeGrafter"/>
</dbReference>
<evidence type="ECO:0000256" key="4">
    <source>
        <dbReference type="ARBA" id="ARBA00022832"/>
    </source>
</evidence>
<dbReference type="AlphaFoldDB" id="A0A7R9L101"/>
<dbReference type="Gene3D" id="3.40.50.12780">
    <property type="entry name" value="N-terminal domain of ligase-like"/>
    <property type="match status" value="1"/>
</dbReference>
<dbReference type="EC" id="6.2.1.3" evidence="6"/>
<proteinExistence type="inferred from homology"/>
<name>A0A7R9L101_9ACAR</name>
<evidence type="ECO:0000313" key="10">
    <source>
        <dbReference type="Proteomes" id="UP000759131"/>
    </source>
</evidence>
<dbReference type="InterPro" id="IPR000873">
    <property type="entry name" value="AMP-dep_synth/lig_dom"/>
</dbReference>
<keyword evidence="4" id="KW-0276">Fatty acid metabolism</keyword>
<dbReference type="InterPro" id="IPR042099">
    <property type="entry name" value="ANL_N_sf"/>
</dbReference>
<dbReference type="GO" id="GO:0005811">
    <property type="term" value="C:lipid droplet"/>
    <property type="evidence" value="ECO:0007669"/>
    <property type="project" value="TreeGrafter"/>
</dbReference>
<dbReference type="Pfam" id="PF00501">
    <property type="entry name" value="AMP-binding"/>
    <property type="match status" value="1"/>
</dbReference>
<evidence type="ECO:0000256" key="5">
    <source>
        <dbReference type="ARBA" id="ARBA00022840"/>
    </source>
</evidence>
<dbReference type="GO" id="GO:0005886">
    <property type="term" value="C:plasma membrane"/>
    <property type="evidence" value="ECO:0007669"/>
    <property type="project" value="TreeGrafter"/>
</dbReference>
<evidence type="ECO:0000313" key="9">
    <source>
        <dbReference type="EMBL" id="CAD7632748.1"/>
    </source>
</evidence>
<sequence length="703" mass="78005">MFAVRLLITIYTYVTLPYYYWSQKPWHRLKRAHRCRARLEVPTDAANSAWICNGPKLTHPVIRPTVTEILNNLVKYHGHDTPILAYREVLSADKSMATNGKCGQLDNKPVRTLRLGDYKWLTYGRVDTITTSLARGLAANGAHFGDKILILSETRVEWFLWAQAVAKLGACIVTLSPNLGDEGLAYGINQTEIKLMIVSGECVPKIRSLITQIPTVRTIVYINLNNFQLETDSKCTPGDQITGFPDTIQVLSMREVELKGVHRSDIALQTPEPDDPFVIIYTSGSTGAPKAAVATHRQMVNGSANSLLSLFKDIIADGTGSHTYVAFLPLCHVFELTIEFFLYYGYATTSTLTESGAGLAPGVPSDVSLLRPTVMICVPLMLDRILKDMGARLTARSPLAVPMFTHLMAYKSYWTERGYRCPIVDKLVCDKLRQQMGGALLVAIVGAAPLSPTTQATLRAALDIALLQAMDHDDLSISRVGAPLQGMRIKLIDWEEGGYYRSDRPNPRGEIVIGGDSVVTEYYKLAEQTREAFWTDDRGCRWFYTGDIGEIFPDGTVGIIDRRKDLLKLQSGRYVSLGQIEAALKLCQYVDNICVCGDGYSNELTALVSPNRLHLRKLADELGLNGANVGELCQNPDLRDRFYRAIVGTGLLAGIPAKEIPVRICLVPDEWTVDNDLMTAAMKTKRKAVERRYCTEIDALFGR</sequence>
<evidence type="ECO:0000259" key="8">
    <source>
        <dbReference type="Pfam" id="PF00501"/>
    </source>
</evidence>
<dbReference type="GO" id="GO:0005783">
    <property type="term" value="C:endoplasmic reticulum"/>
    <property type="evidence" value="ECO:0007669"/>
    <property type="project" value="TreeGrafter"/>
</dbReference>
<keyword evidence="5" id="KW-0067">ATP-binding</keyword>
<dbReference type="PANTHER" id="PTHR43272">
    <property type="entry name" value="LONG-CHAIN-FATTY-ACID--COA LIGASE"/>
    <property type="match status" value="1"/>
</dbReference>
<accession>A0A7R9L101</accession>
<keyword evidence="4" id="KW-0443">Lipid metabolism</keyword>
<dbReference type="PANTHER" id="PTHR43272:SF83">
    <property type="entry name" value="ACYL-COA SYNTHETASE LONG-CHAIN, ISOFORM J"/>
    <property type="match status" value="1"/>
</dbReference>
<dbReference type="SUPFAM" id="SSF56801">
    <property type="entry name" value="Acetyl-CoA synthetase-like"/>
    <property type="match status" value="1"/>
</dbReference>
<gene>
    <name evidence="9" type="ORF">OSB1V03_LOCUS13150</name>
</gene>
<dbReference type="OrthoDB" id="6503255at2759"/>
<comment type="similarity">
    <text evidence="1">Belongs to the ATP-dependent AMP-binding enzyme family.</text>
</comment>
<keyword evidence="3" id="KW-0547">Nucleotide-binding</keyword>
<dbReference type="EMBL" id="CAJPIZ010011490">
    <property type="protein sequence ID" value="CAG2113178.1"/>
    <property type="molecule type" value="Genomic_DNA"/>
</dbReference>
<evidence type="ECO:0000256" key="6">
    <source>
        <dbReference type="ARBA" id="ARBA00026121"/>
    </source>
</evidence>
<dbReference type="GO" id="GO:0005524">
    <property type="term" value="F:ATP binding"/>
    <property type="evidence" value="ECO:0007669"/>
    <property type="project" value="UniProtKB-KW"/>
</dbReference>
<feature type="domain" description="AMP-dependent synthetase/ligase" evidence="8">
    <location>
        <begin position="109"/>
        <end position="523"/>
    </location>
</feature>
<evidence type="ECO:0000256" key="1">
    <source>
        <dbReference type="ARBA" id="ARBA00006432"/>
    </source>
</evidence>
<dbReference type="Proteomes" id="UP000759131">
    <property type="component" value="Unassembled WGS sequence"/>
</dbReference>